<accession>A0A8R1DFC1</accession>
<feature type="region of interest" description="Disordered" evidence="1">
    <location>
        <begin position="110"/>
        <end position="129"/>
    </location>
</feature>
<name>A0A8R1DFC1_CAEJA</name>
<organism evidence="2 3">
    <name type="scientific">Caenorhabditis japonica</name>
    <dbReference type="NCBI Taxonomy" id="281687"/>
    <lineage>
        <taxon>Eukaryota</taxon>
        <taxon>Metazoa</taxon>
        <taxon>Ecdysozoa</taxon>
        <taxon>Nematoda</taxon>
        <taxon>Chromadorea</taxon>
        <taxon>Rhabditida</taxon>
        <taxon>Rhabditina</taxon>
        <taxon>Rhabditomorpha</taxon>
        <taxon>Rhabditoidea</taxon>
        <taxon>Rhabditidae</taxon>
        <taxon>Peloderinae</taxon>
        <taxon>Caenorhabditis</taxon>
    </lineage>
</organism>
<dbReference type="EnsemblMetazoa" id="CJA01160.1">
    <property type="protein sequence ID" value="CJA01160.1"/>
    <property type="gene ID" value="WBGene00120365"/>
</dbReference>
<feature type="region of interest" description="Disordered" evidence="1">
    <location>
        <begin position="1"/>
        <end position="20"/>
    </location>
</feature>
<evidence type="ECO:0000256" key="1">
    <source>
        <dbReference type="SAM" id="MobiDB-lite"/>
    </source>
</evidence>
<evidence type="ECO:0000313" key="2">
    <source>
        <dbReference type="EnsemblMetazoa" id="CJA01160.1"/>
    </source>
</evidence>
<reference evidence="3" key="1">
    <citation type="submission" date="2010-08" db="EMBL/GenBank/DDBJ databases">
        <authorList>
            <consortium name="Caenorhabditis japonica Sequencing Consortium"/>
            <person name="Wilson R.K."/>
        </authorList>
    </citation>
    <scope>NUCLEOTIDE SEQUENCE [LARGE SCALE GENOMIC DNA]</scope>
    <source>
        <strain evidence="3">DF5081</strain>
    </source>
</reference>
<feature type="compositionally biased region" description="Basic residues" evidence="1">
    <location>
        <begin position="62"/>
        <end position="74"/>
    </location>
</feature>
<dbReference type="PANTHER" id="PTHR45786:SF74">
    <property type="entry name" value="ATP-DEPENDENT DNA HELICASE"/>
    <property type="match status" value="1"/>
</dbReference>
<sequence>MDSDSTYPLPPKEAESSEIDVHEQIALEELALLLQTSKKESDAAVRMRRKRQIETPEESAIRKKKDRESKRLRRAAATEKEKEIERICNAQSKMDKRLCETLEKAEERRESLRRYAKAKRESETKEQRAERLKYHAARYRKKRDEKIANEAKEAFGGATVTRHHLGQMTTTCTNCSARFFKDETSKDVGIINICCAPGDIEVKDNVSKFSVQIEELLTGYSPDADNFQSNMRQFNLALTLASMGVKVEDFSGHGPLHPPTGKAPSYGQLYIMNTKQAAEERLNVAPNKNCDISIMKSLSKLLAEINAKSYKTMFEVENEGERLDVTDQPVRKIFDINAAELNKNILN</sequence>
<feature type="region of interest" description="Disordered" evidence="1">
    <location>
        <begin position="39"/>
        <end position="78"/>
    </location>
</feature>
<dbReference type="PANTHER" id="PTHR45786">
    <property type="entry name" value="DNA BINDING PROTEIN-LIKE"/>
    <property type="match status" value="1"/>
</dbReference>
<protein>
    <submittedName>
        <fullName evidence="2">Uncharacterized protein</fullName>
    </submittedName>
</protein>
<dbReference type="AlphaFoldDB" id="A0A8R1DFC1"/>
<keyword evidence="3" id="KW-1185">Reference proteome</keyword>
<evidence type="ECO:0000313" key="3">
    <source>
        <dbReference type="Proteomes" id="UP000005237"/>
    </source>
</evidence>
<dbReference type="OMA" id="FRISHHA"/>
<dbReference type="Proteomes" id="UP000005237">
    <property type="component" value="Unassembled WGS sequence"/>
</dbReference>
<proteinExistence type="predicted"/>
<reference evidence="2" key="2">
    <citation type="submission" date="2022-06" db="UniProtKB">
        <authorList>
            <consortium name="EnsemblMetazoa"/>
        </authorList>
    </citation>
    <scope>IDENTIFICATION</scope>
    <source>
        <strain evidence="2">DF5081</strain>
    </source>
</reference>